<keyword evidence="2" id="KW-1185">Reference proteome</keyword>
<evidence type="ECO:0000313" key="1">
    <source>
        <dbReference type="EMBL" id="KAI4334044.1"/>
    </source>
</evidence>
<evidence type="ECO:0000313" key="2">
    <source>
        <dbReference type="Proteomes" id="UP000828941"/>
    </source>
</evidence>
<dbReference type="Proteomes" id="UP000828941">
    <property type="component" value="Chromosome 7"/>
</dbReference>
<reference evidence="1 2" key="1">
    <citation type="journal article" date="2022" name="DNA Res.">
        <title>Chromosomal-level genome assembly of the orchid tree Bauhinia variegata (Leguminosae; Cercidoideae) supports the allotetraploid origin hypothesis of Bauhinia.</title>
        <authorList>
            <person name="Zhong Y."/>
            <person name="Chen Y."/>
            <person name="Zheng D."/>
            <person name="Pang J."/>
            <person name="Liu Y."/>
            <person name="Luo S."/>
            <person name="Meng S."/>
            <person name="Qian L."/>
            <person name="Wei D."/>
            <person name="Dai S."/>
            <person name="Zhou R."/>
        </authorList>
    </citation>
    <scope>NUCLEOTIDE SEQUENCE [LARGE SCALE GENOMIC DNA]</scope>
    <source>
        <strain evidence="1">BV-YZ2020</strain>
    </source>
</reference>
<organism evidence="1 2">
    <name type="scientific">Bauhinia variegata</name>
    <name type="common">Purple orchid tree</name>
    <name type="synonym">Phanera variegata</name>
    <dbReference type="NCBI Taxonomy" id="167791"/>
    <lineage>
        <taxon>Eukaryota</taxon>
        <taxon>Viridiplantae</taxon>
        <taxon>Streptophyta</taxon>
        <taxon>Embryophyta</taxon>
        <taxon>Tracheophyta</taxon>
        <taxon>Spermatophyta</taxon>
        <taxon>Magnoliopsida</taxon>
        <taxon>eudicotyledons</taxon>
        <taxon>Gunneridae</taxon>
        <taxon>Pentapetalae</taxon>
        <taxon>rosids</taxon>
        <taxon>fabids</taxon>
        <taxon>Fabales</taxon>
        <taxon>Fabaceae</taxon>
        <taxon>Cercidoideae</taxon>
        <taxon>Cercideae</taxon>
        <taxon>Bauhiniinae</taxon>
        <taxon>Bauhinia</taxon>
    </lineage>
</organism>
<proteinExistence type="predicted"/>
<sequence>MRSISKNKALLCFRPVVDIDVMLEPKSAADRPPSRRFSCFPVEEKNGMKVSETKTIFLDKGSIQKLSENSIANPPPKRTLSRVIKAVIFEMILNRRANQKNRYLGNSYGTKRSYSTNTETSSTGSTCLSEATESRNLPKSYATGAKRTESSYQAPIEKQKNWDCTGIYLLVISLAVTILWGKILGIIITSIWLCFQSRPAASYRRPQEVAKLAKTGSKVYNKKRGHNGRTARKQLCGNKALLGTREEKLDLLQLTAECGRLSTV</sequence>
<name>A0ACB9NE10_BAUVA</name>
<gene>
    <name evidence="1" type="ORF">L6164_018784</name>
</gene>
<accession>A0ACB9NE10</accession>
<dbReference type="EMBL" id="CM039432">
    <property type="protein sequence ID" value="KAI4334044.1"/>
    <property type="molecule type" value="Genomic_DNA"/>
</dbReference>
<protein>
    <submittedName>
        <fullName evidence="1">Uncharacterized protein</fullName>
    </submittedName>
</protein>
<comment type="caution">
    <text evidence="1">The sequence shown here is derived from an EMBL/GenBank/DDBJ whole genome shotgun (WGS) entry which is preliminary data.</text>
</comment>